<dbReference type="Pfam" id="PF13182">
    <property type="entry name" value="DUF4007"/>
    <property type="match status" value="1"/>
</dbReference>
<dbReference type="InterPro" id="IPR025248">
    <property type="entry name" value="DUF4007"/>
</dbReference>
<dbReference type="AlphaFoldDB" id="A0A419DG75"/>
<evidence type="ECO:0000313" key="3">
    <source>
        <dbReference type="Proteomes" id="UP000285655"/>
    </source>
</evidence>
<dbReference type="Proteomes" id="UP000285655">
    <property type="component" value="Unassembled WGS sequence"/>
</dbReference>
<evidence type="ECO:0000259" key="1">
    <source>
        <dbReference type="Pfam" id="PF13182"/>
    </source>
</evidence>
<comment type="caution">
    <text evidence="2">The sequence shown here is derived from an EMBL/GenBank/DDBJ whole genome shotgun (WGS) entry which is preliminary data.</text>
</comment>
<name>A0A419DG75_9BACT</name>
<dbReference type="EMBL" id="QZJW01000004">
    <property type="protein sequence ID" value="RJO62139.1"/>
    <property type="molecule type" value="Genomic_DNA"/>
</dbReference>
<accession>A0A419DG75</accession>
<reference evidence="2 3" key="1">
    <citation type="journal article" date="2017" name="ISME J.">
        <title>Energy and carbon metabolisms in a deep terrestrial subsurface fluid microbial community.</title>
        <authorList>
            <person name="Momper L."/>
            <person name="Jungbluth S.P."/>
            <person name="Lee M.D."/>
            <person name="Amend J.P."/>
        </authorList>
    </citation>
    <scope>NUCLEOTIDE SEQUENCE [LARGE SCALE GENOMIC DNA]</scope>
    <source>
        <strain evidence="2">SURF_29</strain>
    </source>
</reference>
<sequence>MISSKTISKTNPIFARHETFHPRFGWLKKGFDKAVENSVVFSEESAPSTLGVGKNMAKAIRYWCLAYKILQEEPNKNRSALVPTDFGRRLLNDDGWDPYLEDTASLWLLHWNLLKVPCQATAWYYVFNIFNRHVFTADDILSGLIEYKDRAFPSININESSLLKDANCLLRMYVEQIGKEGLIEDSIDCPFVELGLIKHYGESKQYAMNIGPKPWLTPAIIVASCLEFAASHAEEAKTISISRLLYDEGSPGLCFKIKENTLCDAIETISMQFDDIALSETAGLIQMSYDKTPVELSERLLKHYYRRRG</sequence>
<organism evidence="2 3">
    <name type="scientific">candidate division WS5 bacterium</name>
    <dbReference type="NCBI Taxonomy" id="2093353"/>
    <lineage>
        <taxon>Bacteria</taxon>
        <taxon>candidate division WS5</taxon>
    </lineage>
</organism>
<protein>
    <submittedName>
        <fullName evidence="2">DUF4007 family protein</fullName>
    </submittedName>
</protein>
<gene>
    <name evidence="2" type="ORF">C4544_00715</name>
</gene>
<evidence type="ECO:0000313" key="2">
    <source>
        <dbReference type="EMBL" id="RJO62139.1"/>
    </source>
</evidence>
<proteinExistence type="predicted"/>
<feature type="domain" description="DUF4007" evidence="1">
    <location>
        <begin position="14"/>
        <end position="305"/>
    </location>
</feature>